<sequence length="260" mass="28529">MRAHAGFWGRLSAPGCNGRVTSPGDGAGAGVGRGCRARFPGRPAWGEGPRPPRGLGPSLSERRVFWPESRGPEKRHFVPNITFGHPVVESLRKQLGQDPFFDMHMMVSRPEQWVKPMAVAGANQYTFHLEATENPGALIKDIRENGMKVGLAIKPGTTVEYLAPWANQIDMALVMTVEPGFGGQKFMEDMMPKVHWLRTQFPSLDIEVDGGVGPDTIHKCAECHHLDTGPHQLIPGLLKYTAAETQVSLHYNPSSIPLPK</sequence>
<evidence type="ECO:0000256" key="12">
    <source>
        <dbReference type="ARBA" id="ARBA00023211"/>
    </source>
</evidence>
<dbReference type="FunCoup" id="A0A7N4NXA8">
    <property type="interactions" value="1376"/>
</dbReference>
<evidence type="ECO:0000256" key="8">
    <source>
        <dbReference type="ARBA" id="ARBA00013188"/>
    </source>
</evidence>
<keyword evidence="13" id="KW-0413">Isomerase</keyword>
<reference evidence="18 19" key="1">
    <citation type="journal article" date="2011" name="Proc. Natl. Acad. Sci. U.S.A.">
        <title>Genetic diversity and population structure of the endangered marsupial Sarcophilus harrisii (Tasmanian devil).</title>
        <authorList>
            <person name="Miller W."/>
            <person name="Hayes V.M."/>
            <person name="Ratan A."/>
            <person name="Petersen D.C."/>
            <person name="Wittekindt N.E."/>
            <person name="Miller J."/>
            <person name="Walenz B."/>
            <person name="Knight J."/>
            <person name="Qi J."/>
            <person name="Zhao F."/>
            <person name="Wang Q."/>
            <person name="Bedoya-Reina O.C."/>
            <person name="Katiyar N."/>
            <person name="Tomsho L.P."/>
            <person name="Kasson L.M."/>
            <person name="Hardie R.A."/>
            <person name="Woodbridge P."/>
            <person name="Tindall E.A."/>
            <person name="Bertelsen M.F."/>
            <person name="Dixon D."/>
            <person name="Pyecroft S."/>
            <person name="Helgen K.M."/>
            <person name="Lesk A.M."/>
            <person name="Pringle T.H."/>
            <person name="Patterson N."/>
            <person name="Zhang Y."/>
            <person name="Kreiss A."/>
            <person name="Woods G.M."/>
            <person name="Jones M.E."/>
            <person name="Schuster S.C."/>
        </authorList>
    </citation>
    <scope>NUCLEOTIDE SEQUENCE [LARGE SCALE GENOMIC DNA]</scope>
</reference>
<evidence type="ECO:0000256" key="4">
    <source>
        <dbReference type="ARBA" id="ARBA00001947"/>
    </source>
</evidence>
<dbReference type="GO" id="GO:0006098">
    <property type="term" value="P:pentose-phosphate shunt"/>
    <property type="evidence" value="ECO:0007669"/>
    <property type="project" value="UniProtKB-ARBA"/>
</dbReference>
<comment type="similarity">
    <text evidence="6">Belongs to the ribulose-phosphate 3-epimerase family.</text>
</comment>
<keyword evidence="19" id="KW-1185">Reference proteome</keyword>
<keyword evidence="12" id="KW-0464">Manganese</keyword>
<keyword evidence="11" id="KW-0408">Iron</keyword>
<comment type="cofactor">
    <cofactor evidence="3">
        <name>Co(2+)</name>
        <dbReference type="ChEBI" id="CHEBI:48828"/>
    </cofactor>
</comment>
<accession>A0A7N4NXA8</accession>
<dbReference type="PROSITE" id="PS01086">
    <property type="entry name" value="RIBUL_P_3_EPIMER_2"/>
    <property type="match status" value="1"/>
</dbReference>
<organism evidence="18 19">
    <name type="scientific">Sarcophilus harrisii</name>
    <name type="common">Tasmanian devil</name>
    <name type="synonym">Sarcophilus laniarius</name>
    <dbReference type="NCBI Taxonomy" id="9305"/>
    <lineage>
        <taxon>Eukaryota</taxon>
        <taxon>Metazoa</taxon>
        <taxon>Chordata</taxon>
        <taxon>Craniata</taxon>
        <taxon>Vertebrata</taxon>
        <taxon>Euteleostomi</taxon>
        <taxon>Mammalia</taxon>
        <taxon>Metatheria</taxon>
        <taxon>Dasyuromorphia</taxon>
        <taxon>Dasyuridae</taxon>
        <taxon>Sarcophilus</taxon>
    </lineage>
</organism>
<keyword evidence="9" id="KW-0479">Metal-binding</keyword>
<keyword evidence="15" id="KW-0170">Cobalt</keyword>
<dbReference type="InParanoid" id="A0A7N4NXA8"/>
<comment type="subunit">
    <text evidence="7">Homodimer.</text>
</comment>
<dbReference type="Gene3D" id="3.20.20.70">
    <property type="entry name" value="Aldolase class I"/>
    <property type="match status" value="1"/>
</dbReference>
<evidence type="ECO:0000256" key="3">
    <source>
        <dbReference type="ARBA" id="ARBA00001941"/>
    </source>
</evidence>
<dbReference type="Proteomes" id="UP000007648">
    <property type="component" value="Unassembled WGS sequence"/>
</dbReference>
<feature type="region of interest" description="Disordered" evidence="17">
    <location>
        <begin position="40"/>
        <end position="59"/>
    </location>
</feature>
<evidence type="ECO:0000256" key="17">
    <source>
        <dbReference type="SAM" id="MobiDB-lite"/>
    </source>
</evidence>
<comment type="cofactor">
    <cofactor evidence="4">
        <name>Zn(2+)</name>
        <dbReference type="ChEBI" id="CHEBI:29105"/>
    </cofactor>
</comment>
<dbReference type="InterPro" id="IPR013785">
    <property type="entry name" value="Aldolase_TIM"/>
</dbReference>
<evidence type="ECO:0000256" key="11">
    <source>
        <dbReference type="ARBA" id="ARBA00023004"/>
    </source>
</evidence>
<evidence type="ECO:0000256" key="10">
    <source>
        <dbReference type="ARBA" id="ARBA00022833"/>
    </source>
</evidence>
<evidence type="ECO:0000256" key="2">
    <source>
        <dbReference type="ARBA" id="ARBA00001936"/>
    </source>
</evidence>
<comment type="cofactor">
    <cofactor evidence="5">
        <name>Fe(2+)</name>
        <dbReference type="ChEBI" id="CHEBI:29033"/>
    </cofactor>
</comment>
<evidence type="ECO:0000313" key="18">
    <source>
        <dbReference type="Ensembl" id="ENSSHAP00000029383.1"/>
    </source>
</evidence>
<dbReference type="GO" id="GO:0004750">
    <property type="term" value="F:D-ribulose-phosphate 3-epimerase activity"/>
    <property type="evidence" value="ECO:0007669"/>
    <property type="project" value="UniProtKB-EC"/>
</dbReference>
<dbReference type="InterPro" id="IPR011060">
    <property type="entry name" value="RibuloseP-bd_barrel"/>
</dbReference>
<evidence type="ECO:0000256" key="15">
    <source>
        <dbReference type="ARBA" id="ARBA00023285"/>
    </source>
</evidence>
<gene>
    <name evidence="18" type="primary">RPE</name>
</gene>
<evidence type="ECO:0000256" key="14">
    <source>
        <dbReference type="ARBA" id="ARBA00023277"/>
    </source>
</evidence>
<evidence type="ECO:0000256" key="1">
    <source>
        <dbReference type="ARBA" id="ARBA00001782"/>
    </source>
</evidence>
<comment type="cofactor">
    <cofactor evidence="2">
        <name>Mn(2+)</name>
        <dbReference type="ChEBI" id="CHEBI:29035"/>
    </cofactor>
</comment>
<evidence type="ECO:0000256" key="7">
    <source>
        <dbReference type="ARBA" id="ARBA00011738"/>
    </source>
</evidence>
<proteinExistence type="inferred from homology"/>
<reference evidence="18" key="2">
    <citation type="submission" date="2025-08" db="UniProtKB">
        <authorList>
            <consortium name="Ensembl"/>
        </authorList>
    </citation>
    <scope>IDENTIFICATION</scope>
</reference>
<dbReference type="Ensembl" id="ENSSHAT00000047164.1">
    <property type="protein sequence ID" value="ENSSHAP00000029383.1"/>
    <property type="gene ID" value="ENSSHAG00000025167.1"/>
</dbReference>
<dbReference type="GO" id="GO:0005975">
    <property type="term" value="P:carbohydrate metabolic process"/>
    <property type="evidence" value="ECO:0007669"/>
    <property type="project" value="InterPro"/>
</dbReference>
<dbReference type="AlphaFoldDB" id="A0A7N4NXA8"/>
<dbReference type="SUPFAM" id="SSF51366">
    <property type="entry name" value="Ribulose-phoshate binding barrel"/>
    <property type="match status" value="1"/>
</dbReference>
<comment type="catalytic activity">
    <reaction evidence="1">
        <text>D-ribulose 5-phosphate = D-xylulose 5-phosphate</text>
        <dbReference type="Rhea" id="RHEA:13677"/>
        <dbReference type="ChEBI" id="CHEBI:57737"/>
        <dbReference type="ChEBI" id="CHEBI:58121"/>
        <dbReference type="EC" id="5.1.3.1"/>
    </reaction>
</comment>
<evidence type="ECO:0000256" key="9">
    <source>
        <dbReference type="ARBA" id="ARBA00022723"/>
    </source>
</evidence>
<keyword evidence="10" id="KW-0862">Zinc</keyword>
<name>A0A7N4NXA8_SARHA</name>
<comment type="function">
    <text evidence="16">Catalyzes the reversible epimerization of D-ribulose 5-phosphate to D-xylulose 5-phosphate.</text>
</comment>
<dbReference type="PANTHER" id="PTHR11749">
    <property type="entry name" value="RIBULOSE-5-PHOSPHATE-3-EPIMERASE"/>
    <property type="match status" value="1"/>
</dbReference>
<dbReference type="GO" id="GO:0046872">
    <property type="term" value="F:metal ion binding"/>
    <property type="evidence" value="ECO:0007669"/>
    <property type="project" value="UniProtKB-KW"/>
</dbReference>
<evidence type="ECO:0000256" key="5">
    <source>
        <dbReference type="ARBA" id="ARBA00001954"/>
    </source>
</evidence>
<dbReference type="EC" id="5.1.3.1" evidence="8"/>
<evidence type="ECO:0000256" key="13">
    <source>
        <dbReference type="ARBA" id="ARBA00023235"/>
    </source>
</evidence>
<dbReference type="GeneTree" id="ENSGT00390000001447"/>
<dbReference type="FunFam" id="3.20.20.70:FF:000191">
    <property type="entry name" value="ribulose-phosphate 3-epimerase isoform X2"/>
    <property type="match status" value="1"/>
</dbReference>
<dbReference type="Pfam" id="PF00834">
    <property type="entry name" value="Ribul_P_3_epim"/>
    <property type="match status" value="1"/>
</dbReference>
<reference evidence="18" key="3">
    <citation type="submission" date="2025-09" db="UniProtKB">
        <authorList>
            <consortium name="Ensembl"/>
        </authorList>
    </citation>
    <scope>IDENTIFICATION</scope>
</reference>
<dbReference type="InterPro" id="IPR000056">
    <property type="entry name" value="Ribul_P_3_epim-like"/>
</dbReference>
<evidence type="ECO:0000256" key="6">
    <source>
        <dbReference type="ARBA" id="ARBA00009541"/>
    </source>
</evidence>
<protein>
    <recommendedName>
        <fullName evidence="8">ribulose-phosphate 3-epimerase</fullName>
        <ecNumber evidence="8">5.1.3.1</ecNumber>
    </recommendedName>
</protein>
<keyword evidence="14" id="KW-0119">Carbohydrate metabolism</keyword>
<evidence type="ECO:0000256" key="16">
    <source>
        <dbReference type="ARBA" id="ARBA00057323"/>
    </source>
</evidence>
<evidence type="ECO:0000313" key="19">
    <source>
        <dbReference type="Proteomes" id="UP000007648"/>
    </source>
</evidence>
<dbReference type="CDD" id="cd00429">
    <property type="entry name" value="RPE"/>
    <property type="match status" value="1"/>
</dbReference>